<evidence type="ECO:0000313" key="1">
    <source>
        <dbReference type="EMBL" id="MDC7716232.1"/>
    </source>
</evidence>
<gene>
    <name evidence="1" type="primary">fliB</name>
    <name evidence="1" type="ORF">PQU95_03225</name>
</gene>
<comment type="caution">
    <text evidence="1">The sequence shown here is derived from an EMBL/GenBank/DDBJ whole genome shotgun (WGS) entry which is preliminary data.</text>
</comment>
<keyword evidence="1" id="KW-0489">Methyltransferase</keyword>
<accession>A0ABT5IUI0</accession>
<keyword evidence="1" id="KW-0969">Cilium</keyword>
<dbReference type="RefSeq" id="WP_272750661.1">
    <property type="nucleotide sequence ID" value="NZ_JAQQLF010000004.1"/>
</dbReference>
<proteinExistence type="predicted"/>
<sequence>MAIDEQASFLAPAYLADFACNGPVCPDTCCTTSWAIELDQPTYARYQACTDDQLQPLFRQHLQRLPASPRTLAYGRIAAAGHSGDCPMLDASRLCRIQSRLGEAALSHTCFAYPRHHYQLNGVLHQVASLSCPETARLALASPDAMTFTELQRPLRPEVLHQPQAAQADAAQQAAQELHYLCLQLLAEPALALWQALAVCGVVCQCLQDLPAAHDPARLLALLDDIRTSLAATDGLLTDLAAVRPDYEGQARLLYLFTSMPRTQARAAAQPRFGTVVQRVQRVMGDSAEQYTRSYPALLAAWQMRLEDLELDYVLRNYLLNLMQVRTFPLDEGMAPAQAYASLVVAYLWVRGFCAALAAERGSVTLDDMVLVIQTLERTCEHDRSFLLAMAGGLQRSGLTRLEALLPLLP</sequence>
<dbReference type="NCBIfam" id="NF038110">
    <property type="entry name" value="Lys_methyl_FliB"/>
    <property type="match status" value="1"/>
</dbReference>
<dbReference type="Proteomes" id="UP001219956">
    <property type="component" value="Unassembled WGS sequence"/>
</dbReference>
<dbReference type="EC" id="2.1.1.-" evidence="1"/>
<dbReference type="EMBL" id="JAQQLF010000004">
    <property type="protein sequence ID" value="MDC7716232.1"/>
    <property type="molecule type" value="Genomic_DNA"/>
</dbReference>
<keyword evidence="1" id="KW-0966">Cell projection</keyword>
<dbReference type="GO" id="GO:0032259">
    <property type="term" value="P:methylation"/>
    <property type="evidence" value="ECO:0007669"/>
    <property type="project" value="UniProtKB-KW"/>
</dbReference>
<keyword evidence="2" id="KW-1185">Reference proteome</keyword>
<reference evidence="1 2" key="1">
    <citation type="submission" date="2023-01" db="EMBL/GenBank/DDBJ databases">
        <title>Novel species of the genus Vogesella isolated from rivers.</title>
        <authorList>
            <person name="Lu H."/>
        </authorList>
    </citation>
    <scope>NUCLEOTIDE SEQUENCE [LARGE SCALE GENOMIC DNA]</scope>
    <source>
        <strain evidence="1 2">DC21W</strain>
    </source>
</reference>
<keyword evidence="1" id="KW-0808">Transferase</keyword>
<organism evidence="1 2">
    <name type="scientific">Vogesella aquatica</name>
    <dbReference type="NCBI Taxonomy" id="2984206"/>
    <lineage>
        <taxon>Bacteria</taxon>
        <taxon>Pseudomonadati</taxon>
        <taxon>Pseudomonadota</taxon>
        <taxon>Betaproteobacteria</taxon>
        <taxon>Neisseriales</taxon>
        <taxon>Chromobacteriaceae</taxon>
        <taxon>Vogesella</taxon>
    </lineage>
</organism>
<name>A0ABT5IUI0_9NEIS</name>
<protein>
    <submittedName>
        <fullName evidence="1">Flagellin lysine-N-methylase</fullName>
        <ecNumber evidence="1">2.1.1.-</ecNumber>
    </submittedName>
</protein>
<dbReference type="GO" id="GO:0008168">
    <property type="term" value="F:methyltransferase activity"/>
    <property type="evidence" value="ECO:0007669"/>
    <property type="project" value="UniProtKB-KW"/>
</dbReference>
<evidence type="ECO:0000313" key="2">
    <source>
        <dbReference type="Proteomes" id="UP001219956"/>
    </source>
</evidence>
<keyword evidence="1" id="KW-0282">Flagellum</keyword>